<protein>
    <recommendedName>
        <fullName evidence="2">N-acetyltransferase domain-containing protein</fullName>
    </recommendedName>
</protein>
<sequence>MGVELAVGNAASHWTAMARARGWEWVDGPGFTAVRSELAHRVLLAAGPISDVDELRRELLAVFREWGSRQLCLEDPTQSLDLGDLGFEAALAMPMMVRDPDATERPSLRRRVPTDRPGTAATGASTGEVEAGGIEAGAVDAGRVCAGEAVDEEDLAAVERVVVEGFPILHRLPWQRGQQFPAAAVVPGQRSWLARVDGHPAAACVTYDDGTAVGFYWVATLPELRSQGAARAVVRAGLDAHPGRPATLTATLLGEPLYRRLGFTERGIARWWQFPATPAELRR</sequence>
<accession>A0A2X0ING1</accession>
<comment type="caution">
    <text evidence="3">The sequence shown here is derived from an EMBL/GenBank/DDBJ whole genome shotgun (WGS) entry which is preliminary data.</text>
</comment>
<organism evidence="3 4">
    <name type="scientific">Streptacidiphilus pinicola</name>
    <dbReference type="NCBI Taxonomy" id="2219663"/>
    <lineage>
        <taxon>Bacteria</taxon>
        <taxon>Bacillati</taxon>
        <taxon>Actinomycetota</taxon>
        <taxon>Actinomycetes</taxon>
        <taxon>Kitasatosporales</taxon>
        <taxon>Streptomycetaceae</taxon>
        <taxon>Streptacidiphilus</taxon>
    </lineage>
</organism>
<dbReference type="EMBL" id="QKYN01000021">
    <property type="protein sequence ID" value="RAG86732.1"/>
    <property type="molecule type" value="Genomic_DNA"/>
</dbReference>
<feature type="domain" description="N-acetyltransferase" evidence="2">
    <location>
        <begin position="145"/>
        <end position="283"/>
    </location>
</feature>
<keyword evidence="4" id="KW-1185">Reference proteome</keyword>
<dbReference type="OrthoDB" id="4208at2"/>
<dbReference type="PROSITE" id="PS51186">
    <property type="entry name" value="GNAT"/>
    <property type="match status" value="1"/>
</dbReference>
<dbReference type="AlphaFoldDB" id="A0A2X0ING1"/>
<dbReference type="Proteomes" id="UP000248889">
    <property type="component" value="Unassembled WGS sequence"/>
</dbReference>
<proteinExistence type="predicted"/>
<dbReference type="Pfam" id="PF13508">
    <property type="entry name" value="Acetyltransf_7"/>
    <property type="match status" value="1"/>
</dbReference>
<feature type="region of interest" description="Disordered" evidence="1">
    <location>
        <begin position="99"/>
        <end position="132"/>
    </location>
</feature>
<evidence type="ECO:0000259" key="2">
    <source>
        <dbReference type="PROSITE" id="PS51186"/>
    </source>
</evidence>
<name>A0A2X0ING1_9ACTN</name>
<evidence type="ECO:0000313" key="3">
    <source>
        <dbReference type="EMBL" id="RAG86732.1"/>
    </source>
</evidence>
<reference evidence="3 4" key="1">
    <citation type="submission" date="2018-06" db="EMBL/GenBank/DDBJ databases">
        <title>Streptacidiphilus pinicola sp. nov., isolated from pine grove soil.</title>
        <authorList>
            <person name="Roh S.G."/>
            <person name="Park S."/>
            <person name="Kim M.-K."/>
            <person name="Yun B.-R."/>
            <person name="Park J."/>
            <person name="Kim M.J."/>
            <person name="Kim Y.S."/>
            <person name="Kim S.B."/>
        </authorList>
    </citation>
    <scope>NUCLEOTIDE SEQUENCE [LARGE SCALE GENOMIC DNA]</scope>
    <source>
        <strain evidence="3 4">MMS16-CNU450</strain>
    </source>
</reference>
<dbReference type="InterPro" id="IPR000182">
    <property type="entry name" value="GNAT_dom"/>
</dbReference>
<gene>
    <name evidence="3" type="ORF">DN069_04890</name>
</gene>
<evidence type="ECO:0000313" key="4">
    <source>
        <dbReference type="Proteomes" id="UP000248889"/>
    </source>
</evidence>
<evidence type="ECO:0000256" key="1">
    <source>
        <dbReference type="SAM" id="MobiDB-lite"/>
    </source>
</evidence>
<dbReference type="RefSeq" id="WP_111499571.1">
    <property type="nucleotide sequence ID" value="NZ_QKYN01000021.1"/>
</dbReference>
<dbReference type="SUPFAM" id="SSF55729">
    <property type="entry name" value="Acyl-CoA N-acyltransferases (Nat)"/>
    <property type="match status" value="1"/>
</dbReference>
<dbReference type="InterPro" id="IPR016181">
    <property type="entry name" value="Acyl_CoA_acyltransferase"/>
</dbReference>
<dbReference type="GO" id="GO:0016747">
    <property type="term" value="F:acyltransferase activity, transferring groups other than amino-acyl groups"/>
    <property type="evidence" value="ECO:0007669"/>
    <property type="project" value="InterPro"/>
</dbReference>
<dbReference type="Gene3D" id="3.40.630.30">
    <property type="match status" value="1"/>
</dbReference>